<dbReference type="AlphaFoldDB" id="A0A6J4PKE6"/>
<accession>A0A6J4PKE6</accession>
<sequence length="30" mass="3525">MGILLFFQALFFFALQPISHTLKRIWSTTP</sequence>
<organism evidence="1">
    <name type="scientific">uncultured Rubrobacteraceae bacterium</name>
    <dbReference type="NCBI Taxonomy" id="349277"/>
    <lineage>
        <taxon>Bacteria</taxon>
        <taxon>Bacillati</taxon>
        <taxon>Actinomycetota</taxon>
        <taxon>Rubrobacteria</taxon>
        <taxon>Rubrobacterales</taxon>
        <taxon>Rubrobacteraceae</taxon>
        <taxon>environmental samples</taxon>
    </lineage>
</organism>
<reference evidence="1" key="1">
    <citation type="submission" date="2020-02" db="EMBL/GenBank/DDBJ databases">
        <authorList>
            <person name="Meier V. D."/>
        </authorList>
    </citation>
    <scope>NUCLEOTIDE SEQUENCE</scope>
    <source>
        <strain evidence="1">AVDCRST_MAG78</strain>
    </source>
</reference>
<name>A0A6J4PKE6_9ACTN</name>
<gene>
    <name evidence="1" type="ORF">AVDCRST_MAG78-856</name>
</gene>
<dbReference type="EMBL" id="CADCVB010000063">
    <property type="protein sequence ID" value="CAA9418388.1"/>
    <property type="molecule type" value="Genomic_DNA"/>
</dbReference>
<protein>
    <submittedName>
        <fullName evidence="1">Uncharacterized protein</fullName>
    </submittedName>
</protein>
<evidence type="ECO:0000313" key="1">
    <source>
        <dbReference type="EMBL" id="CAA9418388.1"/>
    </source>
</evidence>
<proteinExistence type="predicted"/>